<dbReference type="InterPro" id="IPR001841">
    <property type="entry name" value="Znf_RING"/>
</dbReference>
<dbReference type="Pfam" id="PF01485">
    <property type="entry name" value="IBR"/>
    <property type="match status" value="1"/>
</dbReference>
<dbReference type="STRING" id="4155.A0A022RDH9"/>
<dbReference type="InterPro" id="IPR013083">
    <property type="entry name" value="Znf_RING/FYVE/PHD"/>
</dbReference>
<evidence type="ECO:0000256" key="6">
    <source>
        <dbReference type="ARBA" id="ARBA00012251"/>
    </source>
</evidence>
<feature type="domain" description="RING-type" evidence="14">
    <location>
        <begin position="120"/>
        <end position="167"/>
    </location>
</feature>
<dbReference type="eggNOG" id="KOG1815">
    <property type="taxonomic scope" value="Eukaryota"/>
</dbReference>
<dbReference type="InterPro" id="IPR044066">
    <property type="entry name" value="TRIAD_supradom"/>
</dbReference>
<reference evidence="16 17" key="1">
    <citation type="journal article" date="2013" name="Proc. Natl. Acad. Sci. U.S.A.">
        <title>Fine-scale variation in meiotic recombination in Mimulus inferred from population shotgun sequencing.</title>
        <authorList>
            <person name="Hellsten U."/>
            <person name="Wright K.M."/>
            <person name="Jenkins J."/>
            <person name="Shu S."/>
            <person name="Yuan Y."/>
            <person name="Wessler S.R."/>
            <person name="Schmutz J."/>
            <person name="Willis J.H."/>
            <person name="Rokhsar D.S."/>
        </authorList>
    </citation>
    <scope>NUCLEOTIDE SEQUENCE [LARGE SCALE GENOMIC DNA]</scope>
    <source>
        <strain evidence="17">cv. DUN x IM62</strain>
    </source>
</reference>
<dbReference type="EMBL" id="KI630509">
    <property type="protein sequence ID" value="EYU38099.1"/>
    <property type="molecule type" value="Genomic_DNA"/>
</dbReference>
<dbReference type="GO" id="GO:0006511">
    <property type="term" value="P:ubiquitin-dependent protein catabolic process"/>
    <property type="evidence" value="ECO:0000318"/>
    <property type="project" value="GO_Central"/>
</dbReference>
<comment type="catalytic activity">
    <reaction evidence="1">
        <text>[E2 ubiquitin-conjugating enzyme]-S-ubiquitinyl-L-cysteine + [acceptor protein]-L-lysine = [E2 ubiquitin-conjugating enzyme]-L-cysteine + [acceptor protein]-N(6)-ubiquitinyl-L-lysine.</text>
        <dbReference type="EC" id="2.3.2.31"/>
    </reaction>
</comment>
<evidence type="ECO:0000256" key="3">
    <source>
        <dbReference type="ARBA" id="ARBA00003976"/>
    </source>
</evidence>
<dbReference type="PROSITE" id="PS50089">
    <property type="entry name" value="ZF_RING_2"/>
    <property type="match status" value="1"/>
</dbReference>
<dbReference type="FunFam" id="3.30.40.10:FF:000019">
    <property type="entry name" value="RBR-type E3 ubiquitin transferase"/>
    <property type="match status" value="1"/>
</dbReference>
<dbReference type="Pfam" id="PF21235">
    <property type="entry name" value="UBA_ARI1"/>
    <property type="match status" value="1"/>
</dbReference>
<evidence type="ECO:0000256" key="11">
    <source>
        <dbReference type="ARBA" id="ARBA00022786"/>
    </source>
</evidence>
<dbReference type="GO" id="GO:0005737">
    <property type="term" value="C:cytoplasm"/>
    <property type="evidence" value="ECO:0000318"/>
    <property type="project" value="GO_Central"/>
</dbReference>
<dbReference type="GO" id="GO:0061630">
    <property type="term" value="F:ubiquitin protein ligase activity"/>
    <property type="evidence" value="ECO:0000318"/>
    <property type="project" value="GO_Central"/>
</dbReference>
<keyword evidence="17" id="KW-1185">Reference proteome</keyword>
<sequence length="279" mass="31485">MDSDDDLYCEYSDEVLFSDNEDGPEVEEDDGGDVDSRRRINYTTLTEESIRQLQDKDISEVCGLLSVSRGLACTLLRHYNWRPDSVSEKWFADEEKVRESVGLLPPGKSESEPLNPSRRCKICLEKIKGGKETLSSACGHHFCGDCWKNYVTFSINDGPGCLSLCCPEPGCKALVGPDMMDLLASEEEKEKYNRYLLRSYVELHGAIKWCPGPGCDRAVQIESGECKNYDVTCDCSYVFCWNCTEDMHRPVDCETVEKSLQHFRAFATLCIPDGFKTIV</sequence>
<dbReference type="GO" id="GO:0016567">
    <property type="term" value="P:protein ubiquitination"/>
    <property type="evidence" value="ECO:0007669"/>
    <property type="project" value="UniProtKB-UniPathway"/>
</dbReference>
<dbReference type="SMART" id="SM00647">
    <property type="entry name" value="IBR"/>
    <property type="match status" value="1"/>
</dbReference>
<dbReference type="GO" id="GO:0031624">
    <property type="term" value="F:ubiquitin conjugating enzyme binding"/>
    <property type="evidence" value="ECO:0000318"/>
    <property type="project" value="GO_Central"/>
</dbReference>
<dbReference type="Proteomes" id="UP000030748">
    <property type="component" value="Unassembled WGS sequence"/>
</dbReference>
<comment type="cofactor">
    <cofactor evidence="2">
        <name>Zn(2+)</name>
        <dbReference type="ChEBI" id="CHEBI:29105"/>
    </cofactor>
</comment>
<comment type="function">
    <text evidence="3">Might act as an E3 ubiquitin-protein ligase, or as part of E3 complex, which accepts ubiquitin from specific E2 ubiquitin-conjugating enzymes and then transfers it to substrates.</text>
</comment>
<feature type="domain" description="RING-type" evidence="15">
    <location>
        <begin position="116"/>
        <end position="279"/>
    </location>
</feature>
<keyword evidence="8" id="KW-0479">Metal-binding</keyword>
<dbReference type="CDD" id="cd20346">
    <property type="entry name" value="BRcat_RBR_ANKIB1"/>
    <property type="match status" value="1"/>
</dbReference>
<dbReference type="PhylomeDB" id="A0A022RDH9"/>
<keyword evidence="11" id="KW-0833">Ubl conjugation pathway</keyword>
<evidence type="ECO:0000256" key="9">
    <source>
        <dbReference type="ARBA" id="ARBA00022737"/>
    </source>
</evidence>
<comment type="pathway">
    <text evidence="4">Protein modification; protein ubiquitination.</text>
</comment>
<comment type="similarity">
    <text evidence="5">Belongs to the RBR family. Ariadne subfamily.</text>
</comment>
<evidence type="ECO:0000256" key="8">
    <source>
        <dbReference type="ARBA" id="ARBA00022723"/>
    </source>
</evidence>
<keyword evidence="12" id="KW-0862">Zinc</keyword>
<keyword evidence="9" id="KW-0677">Repeat</keyword>
<dbReference type="GO" id="GO:0000151">
    <property type="term" value="C:ubiquitin ligase complex"/>
    <property type="evidence" value="ECO:0000318"/>
    <property type="project" value="GO_Central"/>
</dbReference>
<dbReference type="SUPFAM" id="SSF57850">
    <property type="entry name" value="RING/U-box"/>
    <property type="match status" value="2"/>
</dbReference>
<dbReference type="Gene3D" id="3.30.40.10">
    <property type="entry name" value="Zinc/RING finger domain, C3HC4 (zinc finger)"/>
    <property type="match status" value="1"/>
</dbReference>
<evidence type="ECO:0000256" key="1">
    <source>
        <dbReference type="ARBA" id="ARBA00001798"/>
    </source>
</evidence>
<evidence type="ECO:0000313" key="16">
    <source>
        <dbReference type="EMBL" id="EYU38099.1"/>
    </source>
</evidence>
<evidence type="ECO:0000256" key="7">
    <source>
        <dbReference type="ARBA" id="ARBA00022679"/>
    </source>
</evidence>
<dbReference type="InterPro" id="IPR002867">
    <property type="entry name" value="IBR_dom"/>
</dbReference>
<evidence type="ECO:0000259" key="14">
    <source>
        <dbReference type="PROSITE" id="PS50089"/>
    </source>
</evidence>
<dbReference type="PANTHER" id="PTHR11685">
    <property type="entry name" value="RBR FAMILY RING FINGER AND IBR DOMAIN-CONTAINING"/>
    <property type="match status" value="1"/>
</dbReference>
<evidence type="ECO:0000256" key="13">
    <source>
        <dbReference type="PROSITE-ProRule" id="PRU00175"/>
    </source>
</evidence>
<dbReference type="InterPro" id="IPR031127">
    <property type="entry name" value="E3_UB_ligase_RBR"/>
</dbReference>
<dbReference type="AlphaFoldDB" id="A0A022RDH9"/>
<keyword evidence="7" id="KW-0808">Transferase</keyword>
<organism evidence="16 17">
    <name type="scientific">Erythranthe guttata</name>
    <name type="common">Yellow monkey flower</name>
    <name type="synonym">Mimulus guttatus</name>
    <dbReference type="NCBI Taxonomy" id="4155"/>
    <lineage>
        <taxon>Eukaryota</taxon>
        <taxon>Viridiplantae</taxon>
        <taxon>Streptophyta</taxon>
        <taxon>Embryophyta</taxon>
        <taxon>Tracheophyta</taxon>
        <taxon>Spermatophyta</taxon>
        <taxon>Magnoliopsida</taxon>
        <taxon>eudicotyledons</taxon>
        <taxon>Gunneridae</taxon>
        <taxon>Pentapetalae</taxon>
        <taxon>asterids</taxon>
        <taxon>lamiids</taxon>
        <taxon>Lamiales</taxon>
        <taxon>Phrymaceae</taxon>
        <taxon>Erythranthe</taxon>
    </lineage>
</organism>
<protein>
    <recommendedName>
        <fullName evidence="6">RBR-type E3 ubiquitin transferase</fullName>
        <ecNumber evidence="6">2.3.2.31</ecNumber>
    </recommendedName>
</protein>
<keyword evidence="10 13" id="KW-0863">Zinc-finger</keyword>
<evidence type="ECO:0000313" key="17">
    <source>
        <dbReference type="Proteomes" id="UP000030748"/>
    </source>
</evidence>
<evidence type="ECO:0000256" key="4">
    <source>
        <dbReference type="ARBA" id="ARBA00004906"/>
    </source>
</evidence>
<gene>
    <name evidence="16" type="ORF">MIMGU_mgv1a019080mg</name>
</gene>
<dbReference type="GO" id="GO:0008270">
    <property type="term" value="F:zinc ion binding"/>
    <property type="evidence" value="ECO:0007669"/>
    <property type="project" value="UniProtKB-KW"/>
</dbReference>
<evidence type="ECO:0000256" key="12">
    <source>
        <dbReference type="ARBA" id="ARBA00022833"/>
    </source>
</evidence>
<dbReference type="InterPro" id="IPR048962">
    <property type="entry name" value="ARIH1-like_UBL"/>
</dbReference>
<accession>A0A022RDH9</accession>
<evidence type="ECO:0000259" key="15">
    <source>
        <dbReference type="PROSITE" id="PS51873"/>
    </source>
</evidence>
<name>A0A022RDH9_ERYGU</name>
<evidence type="ECO:0000256" key="2">
    <source>
        <dbReference type="ARBA" id="ARBA00001947"/>
    </source>
</evidence>
<dbReference type="UniPathway" id="UPA00143"/>
<evidence type="ECO:0000256" key="10">
    <source>
        <dbReference type="ARBA" id="ARBA00022771"/>
    </source>
</evidence>
<dbReference type="PROSITE" id="PS51873">
    <property type="entry name" value="TRIAD"/>
    <property type="match status" value="1"/>
</dbReference>
<dbReference type="EC" id="2.3.2.31" evidence="6"/>
<evidence type="ECO:0000256" key="5">
    <source>
        <dbReference type="ARBA" id="ARBA00005884"/>
    </source>
</evidence>
<proteinExistence type="inferred from homology"/>